<name>A0ABP9DCV8_9BACT</name>
<evidence type="ECO:0000313" key="1">
    <source>
        <dbReference type="EMBL" id="GAA4834844.1"/>
    </source>
</evidence>
<comment type="caution">
    <text evidence="1">The sequence shown here is derived from an EMBL/GenBank/DDBJ whole genome shotgun (WGS) entry which is preliminary data.</text>
</comment>
<reference evidence="2" key="1">
    <citation type="journal article" date="2019" name="Int. J. Syst. Evol. Microbiol.">
        <title>The Global Catalogue of Microorganisms (GCM) 10K type strain sequencing project: providing services to taxonomists for standard genome sequencing and annotation.</title>
        <authorList>
            <consortium name="The Broad Institute Genomics Platform"/>
            <consortium name="The Broad Institute Genome Sequencing Center for Infectious Disease"/>
            <person name="Wu L."/>
            <person name="Ma J."/>
        </authorList>
    </citation>
    <scope>NUCLEOTIDE SEQUENCE [LARGE SCALE GENOMIC DNA]</scope>
    <source>
        <strain evidence="2">JCM 18326</strain>
    </source>
</reference>
<sequence length="177" mass="21103">MLYICLINETNKSELKEIYLGEKSLRHNIYNPDYLKYSKLNGIEKVEYYITILLNSINTLKDKYDLPLSEIKEGIQKFRNLGYRNEWVHKKKLYRPLSITFFLECEMTMEEFNLYLTLRKKKETLLKKCILTTDPDEIAFHYKFKDIVFENNKVTIKGLQGYTLFESAIDELLSGIK</sequence>
<gene>
    <name evidence="1" type="ORF">GCM10023331_20090</name>
</gene>
<proteinExistence type="predicted"/>
<dbReference type="Proteomes" id="UP001500298">
    <property type="component" value="Unassembled WGS sequence"/>
</dbReference>
<accession>A0ABP9DCV8</accession>
<evidence type="ECO:0000313" key="2">
    <source>
        <dbReference type="Proteomes" id="UP001500298"/>
    </source>
</evidence>
<protein>
    <submittedName>
        <fullName evidence="1">Uncharacterized protein</fullName>
    </submittedName>
</protein>
<organism evidence="1 2">
    <name type="scientific">Algivirga pacifica</name>
    <dbReference type="NCBI Taxonomy" id="1162670"/>
    <lineage>
        <taxon>Bacteria</taxon>
        <taxon>Pseudomonadati</taxon>
        <taxon>Bacteroidota</taxon>
        <taxon>Cytophagia</taxon>
        <taxon>Cytophagales</taxon>
        <taxon>Flammeovirgaceae</taxon>
        <taxon>Algivirga</taxon>
    </lineage>
</organism>
<keyword evidence="2" id="KW-1185">Reference proteome</keyword>
<dbReference type="EMBL" id="BAABJX010000030">
    <property type="protein sequence ID" value="GAA4834844.1"/>
    <property type="molecule type" value="Genomic_DNA"/>
</dbReference>